<proteinExistence type="predicted"/>
<organism evidence="1">
    <name type="scientific">Gaeavirus sp</name>
    <dbReference type="NCBI Taxonomy" id="2487767"/>
    <lineage>
        <taxon>Viruses</taxon>
        <taxon>Varidnaviria</taxon>
        <taxon>Bamfordvirae</taxon>
        <taxon>Nucleocytoviricota</taxon>
        <taxon>Megaviricetes</taxon>
        <taxon>Imitervirales</taxon>
        <taxon>Mimiviridae</taxon>
        <taxon>Klosneuvirinae</taxon>
    </lineage>
</organism>
<sequence length="148" mass="16780">MDSKSMAFSTCETNYSLGDIRHHKPTAFEFDSYSIPSLNNNIVSSYVPSPLRVERSSSIRNNIPEFIMSSSEIKQRPPQLNDSIELALITLSLRKSELNGMTKHQLEARVIEKSSSKSDDKRKKYLLAMNILLSEIVITSASITDYYK</sequence>
<dbReference type="EMBL" id="MK072226">
    <property type="protein sequence ID" value="AYV80305.1"/>
    <property type="molecule type" value="Genomic_DNA"/>
</dbReference>
<protein>
    <submittedName>
        <fullName evidence="1">Uncharacterized protein</fullName>
    </submittedName>
</protein>
<evidence type="ECO:0000313" key="1">
    <source>
        <dbReference type="EMBL" id="AYV80305.1"/>
    </source>
</evidence>
<gene>
    <name evidence="1" type="ORF">Gaeavirus28_4</name>
</gene>
<name>A0A3G4ZZF6_9VIRU</name>
<reference evidence="1" key="1">
    <citation type="submission" date="2018-10" db="EMBL/GenBank/DDBJ databases">
        <title>Hidden diversity of soil giant viruses.</title>
        <authorList>
            <person name="Schulz F."/>
            <person name="Alteio L."/>
            <person name="Goudeau D."/>
            <person name="Ryan E.M."/>
            <person name="Malmstrom R.R."/>
            <person name="Blanchard J."/>
            <person name="Woyke T."/>
        </authorList>
    </citation>
    <scope>NUCLEOTIDE SEQUENCE</scope>
    <source>
        <strain evidence="1">GAV1</strain>
    </source>
</reference>
<accession>A0A3G4ZZF6</accession>